<dbReference type="InterPro" id="IPR018392">
    <property type="entry name" value="LysM"/>
</dbReference>
<evidence type="ECO:0000313" key="3">
    <source>
        <dbReference type="Proteomes" id="UP000199045"/>
    </source>
</evidence>
<dbReference type="PROSITE" id="PS51782">
    <property type="entry name" value="LYSM"/>
    <property type="match status" value="1"/>
</dbReference>
<evidence type="ECO:0000313" key="2">
    <source>
        <dbReference type="EMBL" id="SDH05945.1"/>
    </source>
</evidence>
<dbReference type="InterPro" id="IPR045361">
    <property type="entry name" value="CIS_tube_prot_N"/>
</dbReference>
<dbReference type="Pfam" id="PF19266">
    <property type="entry name" value="CIS_tube"/>
    <property type="match status" value="1"/>
</dbReference>
<feature type="domain" description="LysM" evidence="1">
    <location>
        <begin position="169"/>
        <end position="216"/>
    </location>
</feature>
<name>A0A1G7ZBF2_CHIFI</name>
<dbReference type="OrthoDB" id="9815939at2"/>
<accession>A0A1G7ZBF2</accession>
<evidence type="ECO:0000259" key="1">
    <source>
        <dbReference type="PROSITE" id="PS51782"/>
    </source>
</evidence>
<dbReference type="RefSeq" id="WP_089836472.1">
    <property type="nucleotide sequence ID" value="NZ_FNBN01000008.1"/>
</dbReference>
<dbReference type="STRING" id="104663.SAMN04488121_108205"/>
<dbReference type="Proteomes" id="UP000199045">
    <property type="component" value="Unassembled WGS sequence"/>
</dbReference>
<protein>
    <recommendedName>
        <fullName evidence="1">LysM domain-containing protein</fullName>
    </recommendedName>
</protein>
<gene>
    <name evidence="2" type="ORF">SAMN04488121_108205</name>
</gene>
<proteinExistence type="predicted"/>
<dbReference type="InterPro" id="IPR036779">
    <property type="entry name" value="LysM_dom_sf"/>
</dbReference>
<organism evidence="2 3">
    <name type="scientific">Chitinophaga filiformis</name>
    <name type="common">Myxococcus filiformis</name>
    <name type="synonym">Flexibacter filiformis</name>
    <dbReference type="NCBI Taxonomy" id="104663"/>
    <lineage>
        <taxon>Bacteria</taxon>
        <taxon>Pseudomonadati</taxon>
        <taxon>Bacteroidota</taxon>
        <taxon>Chitinophagia</taxon>
        <taxon>Chitinophagales</taxon>
        <taxon>Chitinophagaceae</taxon>
        <taxon>Chitinophaga</taxon>
    </lineage>
</organism>
<dbReference type="EMBL" id="FNBN01000008">
    <property type="protein sequence ID" value="SDH05945.1"/>
    <property type="molecule type" value="Genomic_DNA"/>
</dbReference>
<sequence length="222" mass="24871">MGEIKKLQIAAYTDAACVATLLSKISAVINPSTYSLTYKAEYEPSEEMNKADQTMIFTGMGNSDLNLDLLVDGTGIIPIPDNQTVDGYIKKLRDVIFFYQGDKHRPNFLKISWGDFVYRGVCTSITTNYKLFNPDGSTLRAELKLVIAKSLDFKTKKQKAKTQSPDMTHIRTVKAGDTLPMMAYRIYGDPSYYMEVARINGLSSIHAIRPGDELYFPPLKKA</sequence>
<dbReference type="Pfam" id="PF01476">
    <property type="entry name" value="LysM"/>
    <property type="match status" value="1"/>
</dbReference>
<dbReference type="Gene3D" id="3.10.350.10">
    <property type="entry name" value="LysM domain"/>
    <property type="match status" value="1"/>
</dbReference>
<dbReference type="AlphaFoldDB" id="A0A1G7ZBF2"/>
<reference evidence="2 3" key="1">
    <citation type="submission" date="2016-10" db="EMBL/GenBank/DDBJ databases">
        <authorList>
            <person name="de Groot N.N."/>
        </authorList>
    </citation>
    <scope>NUCLEOTIDE SEQUENCE [LARGE SCALE GENOMIC DNA]</scope>
    <source>
        <strain evidence="2 3">DSM 527</strain>
    </source>
</reference>
<dbReference type="CDD" id="cd00118">
    <property type="entry name" value="LysM"/>
    <property type="match status" value="1"/>
</dbReference>